<dbReference type="Proteomes" id="UP000032046">
    <property type="component" value="Unassembled WGS sequence"/>
</dbReference>
<reference evidence="2 3" key="1">
    <citation type="submission" date="2015-01" db="EMBL/GenBank/DDBJ databases">
        <title>Comparative genomics of non-oral Prevotella species.</title>
        <authorList>
            <person name="Accetto T."/>
            <person name="Nograsek B."/>
            <person name="Avgustin G."/>
        </authorList>
    </citation>
    <scope>NUCLEOTIDE SEQUENCE [LARGE SCALE GENOMIC DNA]</scope>
    <source>
        <strain evidence="2 3">P5-119</strain>
    </source>
</reference>
<evidence type="ECO:0000313" key="3">
    <source>
        <dbReference type="Proteomes" id="UP000032046"/>
    </source>
</evidence>
<organism evidence="2 3">
    <name type="scientific">Prevotella pectinovora</name>
    <dbReference type="NCBI Taxonomy" id="1602169"/>
    <lineage>
        <taxon>Bacteria</taxon>
        <taxon>Pseudomonadati</taxon>
        <taxon>Bacteroidota</taxon>
        <taxon>Bacteroidia</taxon>
        <taxon>Bacteroidales</taxon>
        <taxon>Prevotellaceae</taxon>
        <taxon>Prevotella</taxon>
    </lineage>
</organism>
<name>A0A0D0J048_9BACT</name>
<keyword evidence="3" id="KW-1185">Reference proteome</keyword>
<sequence>MKKQYIKPTAVKVAVKGTLMHTGSIQNTTGDVQTGVQENNNGDFEAGSKDHSTNLWDQWED</sequence>
<feature type="compositionally biased region" description="Polar residues" evidence="1">
    <location>
        <begin position="24"/>
        <end position="42"/>
    </location>
</feature>
<dbReference type="AlphaFoldDB" id="A0A0D0J048"/>
<comment type="caution">
    <text evidence="2">The sequence shown here is derived from an EMBL/GenBank/DDBJ whole genome shotgun (WGS) entry which is preliminary data.</text>
</comment>
<feature type="region of interest" description="Disordered" evidence="1">
    <location>
        <begin position="24"/>
        <end position="61"/>
    </location>
</feature>
<dbReference type="EMBL" id="JXQK01000051">
    <property type="protein sequence ID" value="KIP62717.1"/>
    <property type="molecule type" value="Genomic_DNA"/>
</dbReference>
<gene>
    <name evidence="2" type="ORF">ST44_05670</name>
</gene>
<protein>
    <submittedName>
        <fullName evidence="2">Uncharacterized protein</fullName>
    </submittedName>
</protein>
<evidence type="ECO:0000313" key="2">
    <source>
        <dbReference type="EMBL" id="KIP62717.1"/>
    </source>
</evidence>
<dbReference type="RefSeq" id="WP_042518833.1">
    <property type="nucleotide sequence ID" value="NZ_JXQI01000071.1"/>
</dbReference>
<accession>A0A0D0J048</accession>
<evidence type="ECO:0000256" key="1">
    <source>
        <dbReference type="SAM" id="MobiDB-lite"/>
    </source>
</evidence>
<proteinExistence type="predicted"/>